<gene>
    <name evidence="2" type="ORF">CRENBAI_020318</name>
</gene>
<organism evidence="2 3">
    <name type="scientific">Crenichthys baileyi</name>
    <name type="common">White River springfish</name>
    <dbReference type="NCBI Taxonomy" id="28760"/>
    <lineage>
        <taxon>Eukaryota</taxon>
        <taxon>Metazoa</taxon>
        <taxon>Chordata</taxon>
        <taxon>Craniata</taxon>
        <taxon>Vertebrata</taxon>
        <taxon>Euteleostomi</taxon>
        <taxon>Actinopterygii</taxon>
        <taxon>Neopterygii</taxon>
        <taxon>Teleostei</taxon>
        <taxon>Neoteleostei</taxon>
        <taxon>Acanthomorphata</taxon>
        <taxon>Ovalentaria</taxon>
        <taxon>Atherinomorphae</taxon>
        <taxon>Cyprinodontiformes</taxon>
        <taxon>Goodeidae</taxon>
        <taxon>Crenichthys</taxon>
    </lineage>
</organism>
<accession>A0AAV9SD04</accession>
<reference evidence="2 3" key="1">
    <citation type="submission" date="2021-06" db="EMBL/GenBank/DDBJ databases">
        <authorList>
            <person name="Palmer J.M."/>
        </authorList>
    </citation>
    <scope>NUCLEOTIDE SEQUENCE [LARGE SCALE GENOMIC DNA]</scope>
    <source>
        <strain evidence="2 3">MEX-2019</strain>
        <tissue evidence="2">Muscle</tissue>
    </source>
</reference>
<dbReference type="Proteomes" id="UP001311232">
    <property type="component" value="Unassembled WGS sequence"/>
</dbReference>
<keyword evidence="1" id="KW-0472">Membrane</keyword>
<evidence type="ECO:0000256" key="1">
    <source>
        <dbReference type="SAM" id="Phobius"/>
    </source>
</evidence>
<proteinExistence type="predicted"/>
<evidence type="ECO:0000313" key="2">
    <source>
        <dbReference type="EMBL" id="KAK5619244.1"/>
    </source>
</evidence>
<name>A0AAV9SD04_9TELE</name>
<keyword evidence="1" id="KW-0812">Transmembrane</keyword>
<feature type="transmembrane region" description="Helical" evidence="1">
    <location>
        <begin position="79"/>
        <end position="101"/>
    </location>
</feature>
<keyword evidence="1" id="KW-1133">Transmembrane helix</keyword>
<dbReference type="EMBL" id="JAHHUM010000583">
    <property type="protein sequence ID" value="KAK5619244.1"/>
    <property type="molecule type" value="Genomic_DNA"/>
</dbReference>
<evidence type="ECO:0000313" key="3">
    <source>
        <dbReference type="Proteomes" id="UP001311232"/>
    </source>
</evidence>
<comment type="caution">
    <text evidence="2">The sequence shown here is derived from an EMBL/GenBank/DDBJ whole genome shotgun (WGS) entry which is preliminary data.</text>
</comment>
<keyword evidence="3" id="KW-1185">Reference proteome</keyword>
<protein>
    <submittedName>
        <fullName evidence="2">Uncharacterized protein</fullName>
    </submittedName>
</protein>
<dbReference type="AlphaFoldDB" id="A0AAV9SD04"/>
<sequence length="105" mass="12727">MMKEEDMQRKWRLARVSETTTDQVRLVRKVKLHVGNRRFGRGGERIQTLSEVERAVQQLWFFLCRWWLEHHLAWSFIKVISLVIIYMKIPLHVVSMLLILFKSFT</sequence>